<evidence type="ECO:0000313" key="5">
    <source>
        <dbReference type="Proteomes" id="UP000656548"/>
    </source>
</evidence>
<feature type="compositionally biased region" description="Low complexity" evidence="1">
    <location>
        <begin position="29"/>
        <end position="38"/>
    </location>
</feature>
<feature type="compositionally biased region" description="Low complexity" evidence="1">
    <location>
        <begin position="82"/>
        <end position="96"/>
    </location>
</feature>
<gene>
    <name evidence="4" type="ORF">H4W30_005884</name>
</gene>
<dbReference type="Proteomes" id="UP000656548">
    <property type="component" value="Unassembled WGS sequence"/>
</dbReference>
<feature type="compositionally biased region" description="Basic and acidic residues" evidence="1">
    <location>
        <begin position="42"/>
        <end position="52"/>
    </location>
</feature>
<accession>A0ABR9LDT8</accession>
<proteinExistence type="predicted"/>
<keyword evidence="3" id="KW-0732">Signal</keyword>
<protein>
    <submittedName>
        <fullName evidence="4">MYXO-CTERM domain-containing protein</fullName>
    </submittedName>
</protein>
<sequence length="111" mass="11144">MRHRGAKLISAFVVSGAIALTGTIPASAAPEPAAATQAWHQAENDPNDRTDSDGDNGLWGLLGLLGLLGLAGLVRRGPKAGAMAGYPAAGAGTPPANTYPPAEPRRNPPGV</sequence>
<feature type="transmembrane region" description="Helical" evidence="2">
    <location>
        <begin position="57"/>
        <end position="74"/>
    </location>
</feature>
<organism evidence="4 5">
    <name type="scientific">Amycolatopsis roodepoortensis</name>
    <dbReference type="NCBI Taxonomy" id="700274"/>
    <lineage>
        <taxon>Bacteria</taxon>
        <taxon>Bacillati</taxon>
        <taxon>Actinomycetota</taxon>
        <taxon>Actinomycetes</taxon>
        <taxon>Pseudonocardiales</taxon>
        <taxon>Pseudonocardiaceae</taxon>
        <taxon>Amycolatopsis</taxon>
    </lineage>
</organism>
<keyword evidence="5" id="KW-1185">Reference proteome</keyword>
<dbReference type="NCBIfam" id="NF041742">
    <property type="entry name" value="WGxxGxxG_fam"/>
    <property type="match status" value="1"/>
</dbReference>
<reference evidence="4 5" key="1">
    <citation type="submission" date="2020-10" db="EMBL/GenBank/DDBJ databases">
        <title>Sequencing the genomes of 1000 actinobacteria strains.</title>
        <authorList>
            <person name="Klenk H.-P."/>
        </authorList>
    </citation>
    <scope>NUCLEOTIDE SEQUENCE [LARGE SCALE GENOMIC DNA]</scope>
    <source>
        <strain evidence="4 5">DSM 46661</strain>
    </source>
</reference>
<comment type="caution">
    <text evidence="4">The sequence shown here is derived from an EMBL/GenBank/DDBJ whole genome shotgun (WGS) entry which is preliminary data.</text>
</comment>
<dbReference type="EMBL" id="JADBEJ010000005">
    <property type="protein sequence ID" value="MBE1578824.1"/>
    <property type="molecule type" value="Genomic_DNA"/>
</dbReference>
<evidence type="ECO:0000313" key="4">
    <source>
        <dbReference type="EMBL" id="MBE1578824.1"/>
    </source>
</evidence>
<evidence type="ECO:0000256" key="1">
    <source>
        <dbReference type="SAM" id="MobiDB-lite"/>
    </source>
</evidence>
<feature type="signal peptide" evidence="3">
    <location>
        <begin position="1"/>
        <end position="28"/>
    </location>
</feature>
<keyword evidence="2" id="KW-0812">Transmembrane</keyword>
<keyword evidence="2" id="KW-0472">Membrane</keyword>
<keyword evidence="2" id="KW-1133">Transmembrane helix</keyword>
<feature type="region of interest" description="Disordered" evidence="1">
    <location>
        <begin position="82"/>
        <end position="111"/>
    </location>
</feature>
<feature type="region of interest" description="Disordered" evidence="1">
    <location>
        <begin position="29"/>
        <end position="56"/>
    </location>
</feature>
<name>A0ABR9LDT8_9PSEU</name>
<feature type="chain" id="PRO_5046935048" evidence="3">
    <location>
        <begin position="29"/>
        <end position="111"/>
    </location>
</feature>
<evidence type="ECO:0000256" key="2">
    <source>
        <dbReference type="SAM" id="Phobius"/>
    </source>
</evidence>
<evidence type="ECO:0000256" key="3">
    <source>
        <dbReference type="SAM" id="SignalP"/>
    </source>
</evidence>
<dbReference type="RefSeq" id="WP_192745703.1">
    <property type="nucleotide sequence ID" value="NZ_JADBEJ010000005.1"/>
</dbReference>